<accession>A0ABV2BY81</accession>
<proteinExistence type="predicted"/>
<evidence type="ECO:0000313" key="1">
    <source>
        <dbReference type="EMBL" id="MET1256864.1"/>
    </source>
</evidence>
<dbReference type="Proteomes" id="UP001548189">
    <property type="component" value="Unassembled WGS sequence"/>
</dbReference>
<protein>
    <submittedName>
        <fullName evidence="1">RDD family protein</fullName>
    </submittedName>
</protein>
<name>A0ABV2BY81_9GAMM</name>
<dbReference type="PANTHER" id="PTHR38480:SF1">
    <property type="entry name" value="SLR0254 PROTEIN"/>
    <property type="match status" value="1"/>
</dbReference>
<organism evidence="1 2">
    <name type="scientific">Aliikangiella maris</name>
    <dbReference type="NCBI Taxonomy" id="3162458"/>
    <lineage>
        <taxon>Bacteria</taxon>
        <taxon>Pseudomonadati</taxon>
        <taxon>Pseudomonadota</taxon>
        <taxon>Gammaproteobacteria</taxon>
        <taxon>Oceanospirillales</taxon>
        <taxon>Pleioneaceae</taxon>
        <taxon>Aliikangiella</taxon>
    </lineage>
</organism>
<sequence>MLINLVNGNKSNHGMLDTTREVEVPEGITLSLPVAGLVSRSLAFIIDFLIRLAVILLSAQALSVFDNMGIGLLLILTFFIEWFYPVLFEIFYHGQTLGKKALGIAVINDDGTPIDWSSSIIRNLLRAADFLPFFYFFGIISMLFSRDFKRLGDLVAGTLVIHQLELQKTETENSAGGIAPKVALNLEEQRAIVNFAERAPRMSESRAAELANYLAPWLNTQKIQQGTESPVVQLNKIARWLRGHK</sequence>
<comment type="caution">
    <text evidence="1">The sequence shown here is derived from an EMBL/GenBank/DDBJ whole genome shotgun (WGS) entry which is preliminary data.</text>
</comment>
<dbReference type="InterPro" id="IPR010432">
    <property type="entry name" value="RDD"/>
</dbReference>
<evidence type="ECO:0000313" key="2">
    <source>
        <dbReference type="Proteomes" id="UP001548189"/>
    </source>
</evidence>
<dbReference type="PANTHER" id="PTHR38480">
    <property type="entry name" value="SLR0254 PROTEIN"/>
    <property type="match status" value="1"/>
</dbReference>
<gene>
    <name evidence="1" type="ORF">ABVT43_17105</name>
</gene>
<dbReference type="EMBL" id="JBEVCJ010000029">
    <property type="protein sequence ID" value="MET1256864.1"/>
    <property type="molecule type" value="Genomic_DNA"/>
</dbReference>
<reference evidence="1 2" key="1">
    <citation type="submission" date="2024-06" db="EMBL/GenBank/DDBJ databases">
        <authorList>
            <person name="Li F."/>
        </authorList>
    </citation>
    <scope>NUCLEOTIDE SEQUENCE [LARGE SCALE GENOMIC DNA]</scope>
    <source>
        <strain evidence="1 2">GXAS 311</strain>
    </source>
</reference>
<keyword evidence="2" id="KW-1185">Reference proteome</keyword>
<dbReference type="Pfam" id="PF06271">
    <property type="entry name" value="RDD"/>
    <property type="match status" value="1"/>
</dbReference>